<gene>
    <name evidence="3" type="ORF">AV926_09605</name>
</gene>
<dbReference type="PANTHER" id="PTHR48081:SF6">
    <property type="entry name" value="PEPTIDASE S9 PROLYL OLIGOPEPTIDASE CATALYTIC DOMAIN-CONTAINING PROTEIN"/>
    <property type="match status" value="1"/>
</dbReference>
<sequence>MKNVKRISLWNGNPPSVSGLVGNEVLDPTAVLELTNVSDAELIIYTPEASINTGTAAIICPGGAYMGLAITSQGHDFAEWLTTIGITGVVLKYRMPNGHSVIPLSDAKAAFDYVKNKAAILEIDENKIGIVGFSAGGHLAATLSTFGSKEDSRYRPYFSVLFYPVISMDAKYRQVDTYQNLLGNNPNQDSIDQFSCEKQVHANTPPTLLFVSTDDQVVLPVNSDVYYSALIEKHIPVSLHQFPQGDHAWGIKGVNMFGQEFKYIEEVKMILQKWLREYC</sequence>
<dbReference type="SUPFAM" id="SSF53474">
    <property type="entry name" value="alpha/beta-Hydrolases"/>
    <property type="match status" value="1"/>
</dbReference>
<dbReference type="Gene3D" id="3.40.50.1820">
    <property type="entry name" value="alpha/beta hydrolase"/>
    <property type="match status" value="1"/>
</dbReference>
<evidence type="ECO:0000313" key="3">
    <source>
        <dbReference type="EMBL" id="KZE81016.1"/>
    </source>
</evidence>
<dbReference type="InterPro" id="IPR029058">
    <property type="entry name" value="AB_hydrolase_fold"/>
</dbReference>
<dbReference type="Pfam" id="PF20434">
    <property type="entry name" value="BD-FAE"/>
    <property type="match status" value="1"/>
</dbReference>
<feature type="domain" description="BD-FAE-like" evidence="2">
    <location>
        <begin position="44"/>
        <end position="229"/>
    </location>
</feature>
<evidence type="ECO:0000313" key="4">
    <source>
        <dbReference type="Proteomes" id="UP000076630"/>
    </source>
</evidence>
<protein>
    <recommendedName>
        <fullName evidence="2">BD-FAE-like domain-containing protein</fullName>
    </recommendedName>
</protein>
<organism evidence="3 4">
    <name type="scientific">Myroides marinus</name>
    <dbReference type="NCBI Taxonomy" id="703342"/>
    <lineage>
        <taxon>Bacteria</taxon>
        <taxon>Pseudomonadati</taxon>
        <taxon>Bacteroidota</taxon>
        <taxon>Flavobacteriia</taxon>
        <taxon>Flavobacteriales</taxon>
        <taxon>Flavobacteriaceae</taxon>
        <taxon>Myroides</taxon>
    </lineage>
</organism>
<dbReference type="InterPro" id="IPR050300">
    <property type="entry name" value="GDXG_lipolytic_enzyme"/>
</dbReference>
<dbReference type="RefSeq" id="WP_052243554.1">
    <property type="nucleotide sequence ID" value="NZ_JWJO01000031.1"/>
</dbReference>
<keyword evidence="4" id="KW-1185">Reference proteome</keyword>
<name>A0A161U690_9FLAO</name>
<dbReference type="Proteomes" id="UP000076630">
    <property type="component" value="Unassembled WGS sequence"/>
</dbReference>
<reference evidence="3 4" key="1">
    <citation type="submission" date="2016-01" db="EMBL/GenBank/DDBJ databases">
        <title>Whole genome sequencing of Myroides marinus L41.</title>
        <authorList>
            <person name="Hong K.W."/>
        </authorList>
    </citation>
    <scope>NUCLEOTIDE SEQUENCE [LARGE SCALE GENOMIC DNA]</scope>
    <source>
        <strain evidence="3 4">L41</strain>
    </source>
</reference>
<evidence type="ECO:0000259" key="2">
    <source>
        <dbReference type="Pfam" id="PF20434"/>
    </source>
</evidence>
<dbReference type="OrthoDB" id="9794725at2"/>
<evidence type="ECO:0000256" key="1">
    <source>
        <dbReference type="ARBA" id="ARBA00022801"/>
    </source>
</evidence>
<comment type="caution">
    <text evidence="3">The sequence shown here is derived from an EMBL/GenBank/DDBJ whole genome shotgun (WGS) entry which is preliminary data.</text>
</comment>
<dbReference type="PANTHER" id="PTHR48081">
    <property type="entry name" value="AB HYDROLASE SUPERFAMILY PROTEIN C4A8.06C"/>
    <property type="match status" value="1"/>
</dbReference>
<accession>A0A161U690</accession>
<dbReference type="AlphaFoldDB" id="A0A161U690"/>
<proteinExistence type="predicted"/>
<dbReference type="GO" id="GO:0016787">
    <property type="term" value="F:hydrolase activity"/>
    <property type="evidence" value="ECO:0007669"/>
    <property type="project" value="UniProtKB-KW"/>
</dbReference>
<dbReference type="EMBL" id="LQNU01000054">
    <property type="protein sequence ID" value="KZE81016.1"/>
    <property type="molecule type" value="Genomic_DNA"/>
</dbReference>
<dbReference type="InterPro" id="IPR049492">
    <property type="entry name" value="BD-FAE-like_dom"/>
</dbReference>
<keyword evidence="1" id="KW-0378">Hydrolase</keyword>